<dbReference type="PROSITE" id="PS50887">
    <property type="entry name" value="GGDEF"/>
    <property type="match status" value="1"/>
</dbReference>
<feature type="domain" description="EAL" evidence="3">
    <location>
        <begin position="601"/>
        <end position="855"/>
    </location>
</feature>
<feature type="domain" description="PAS" evidence="1">
    <location>
        <begin position="133"/>
        <end position="181"/>
    </location>
</feature>
<reference evidence="5 6" key="1">
    <citation type="submission" date="2019-08" db="EMBL/GenBank/DDBJ databases">
        <title>Amphibian skin-associated Pigmentiphaga: genome sequence and occurrence across geography and hosts.</title>
        <authorList>
            <person name="Bletz M.C."/>
            <person name="Bunk B."/>
            <person name="Sproeer C."/>
            <person name="Biwer P."/>
            <person name="Reiter S."/>
            <person name="Rabemananjara F.C.E."/>
            <person name="Schulz S."/>
            <person name="Overmann J."/>
            <person name="Vences M."/>
        </authorList>
    </citation>
    <scope>NUCLEOTIDE SEQUENCE [LARGE SCALE GENOMIC DNA]</scope>
    <source>
        <strain evidence="5 6">Mada1488</strain>
    </source>
</reference>
<dbReference type="PANTHER" id="PTHR44757:SF2">
    <property type="entry name" value="BIOFILM ARCHITECTURE MAINTENANCE PROTEIN MBAA"/>
    <property type="match status" value="1"/>
</dbReference>
<dbReference type="CDD" id="cd01949">
    <property type="entry name" value="GGDEF"/>
    <property type="match status" value="1"/>
</dbReference>
<dbReference type="InterPro" id="IPR003018">
    <property type="entry name" value="GAF"/>
</dbReference>
<keyword evidence="6" id="KW-1185">Reference proteome</keyword>
<dbReference type="RefSeq" id="WP_148812020.1">
    <property type="nucleotide sequence ID" value="NZ_CP043046.1"/>
</dbReference>
<dbReference type="InterPro" id="IPR000700">
    <property type="entry name" value="PAS-assoc_C"/>
</dbReference>
<dbReference type="OrthoDB" id="9813903at2"/>
<dbReference type="KEGG" id="pacr:FXN63_01080"/>
<feature type="domain" description="PAC" evidence="2">
    <location>
        <begin position="89"/>
        <end position="139"/>
    </location>
</feature>
<dbReference type="Gene3D" id="3.30.450.20">
    <property type="entry name" value="PAS domain"/>
    <property type="match status" value="2"/>
</dbReference>
<dbReference type="PROSITE" id="PS50883">
    <property type="entry name" value="EAL"/>
    <property type="match status" value="1"/>
</dbReference>
<dbReference type="Pfam" id="PF00563">
    <property type="entry name" value="EAL"/>
    <property type="match status" value="1"/>
</dbReference>
<dbReference type="PROSITE" id="PS50113">
    <property type="entry name" value="PAC"/>
    <property type="match status" value="2"/>
</dbReference>
<proteinExistence type="predicted"/>
<dbReference type="SUPFAM" id="SSF55073">
    <property type="entry name" value="Nucleotide cyclase"/>
    <property type="match status" value="1"/>
</dbReference>
<gene>
    <name evidence="5" type="ORF">FXN63_01080</name>
</gene>
<dbReference type="SMART" id="SM00091">
    <property type="entry name" value="PAS"/>
    <property type="match status" value="2"/>
</dbReference>
<dbReference type="SUPFAM" id="SSF55781">
    <property type="entry name" value="GAF domain-like"/>
    <property type="match status" value="1"/>
</dbReference>
<dbReference type="Gene3D" id="3.30.70.270">
    <property type="match status" value="1"/>
</dbReference>
<evidence type="ECO:0000313" key="6">
    <source>
        <dbReference type="Proteomes" id="UP000325161"/>
    </source>
</evidence>
<dbReference type="GO" id="GO:0006355">
    <property type="term" value="P:regulation of DNA-templated transcription"/>
    <property type="evidence" value="ECO:0007669"/>
    <property type="project" value="InterPro"/>
</dbReference>
<dbReference type="InterPro" id="IPR012226">
    <property type="entry name" value="Diguanyl_cyclase/Pdiesterase"/>
</dbReference>
<dbReference type="AlphaFoldDB" id="A0A5C0AV86"/>
<dbReference type="NCBIfam" id="TIGR00229">
    <property type="entry name" value="sensory_box"/>
    <property type="match status" value="2"/>
</dbReference>
<dbReference type="InterPro" id="IPR035965">
    <property type="entry name" value="PAS-like_dom_sf"/>
</dbReference>
<dbReference type="Gene3D" id="3.20.20.450">
    <property type="entry name" value="EAL domain"/>
    <property type="match status" value="1"/>
</dbReference>
<dbReference type="InterPro" id="IPR029016">
    <property type="entry name" value="GAF-like_dom_sf"/>
</dbReference>
<evidence type="ECO:0000259" key="3">
    <source>
        <dbReference type="PROSITE" id="PS50883"/>
    </source>
</evidence>
<dbReference type="SMART" id="SM00065">
    <property type="entry name" value="GAF"/>
    <property type="match status" value="1"/>
</dbReference>
<dbReference type="SUPFAM" id="SSF141868">
    <property type="entry name" value="EAL domain-like"/>
    <property type="match status" value="1"/>
</dbReference>
<accession>A0A5C0AV86</accession>
<dbReference type="Pfam" id="PF00990">
    <property type="entry name" value="GGDEF"/>
    <property type="match status" value="1"/>
</dbReference>
<dbReference type="EMBL" id="CP043046">
    <property type="protein sequence ID" value="QEI04581.1"/>
    <property type="molecule type" value="Genomic_DNA"/>
</dbReference>
<evidence type="ECO:0000259" key="1">
    <source>
        <dbReference type="PROSITE" id="PS50112"/>
    </source>
</evidence>
<evidence type="ECO:0000259" key="2">
    <source>
        <dbReference type="PROSITE" id="PS50113"/>
    </source>
</evidence>
<dbReference type="PANTHER" id="PTHR44757">
    <property type="entry name" value="DIGUANYLATE CYCLASE DGCP"/>
    <property type="match status" value="1"/>
</dbReference>
<feature type="domain" description="GGDEF" evidence="4">
    <location>
        <begin position="461"/>
        <end position="592"/>
    </location>
</feature>
<name>A0A5C0AV86_9BURK</name>
<dbReference type="SMART" id="SM00052">
    <property type="entry name" value="EAL"/>
    <property type="match status" value="1"/>
</dbReference>
<dbReference type="SMART" id="SM00267">
    <property type="entry name" value="GGDEF"/>
    <property type="match status" value="1"/>
</dbReference>
<dbReference type="Proteomes" id="UP000325161">
    <property type="component" value="Chromosome"/>
</dbReference>
<dbReference type="CDD" id="cd01948">
    <property type="entry name" value="EAL"/>
    <property type="match status" value="1"/>
</dbReference>
<organism evidence="5 6">
    <name type="scientific">Pigmentiphaga aceris</name>
    <dbReference type="NCBI Taxonomy" id="1940612"/>
    <lineage>
        <taxon>Bacteria</taxon>
        <taxon>Pseudomonadati</taxon>
        <taxon>Pseudomonadota</taxon>
        <taxon>Betaproteobacteria</taxon>
        <taxon>Burkholderiales</taxon>
        <taxon>Alcaligenaceae</taxon>
        <taxon>Pigmentiphaga</taxon>
    </lineage>
</organism>
<dbReference type="InterPro" id="IPR043128">
    <property type="entry name" value="Rev_trsase/Diguanyl_cyclase"/>
</dbReference>
<dbReference type="SUPFAM" id="SSF55785">
    <property type="entry name" value="PYP-like sensor domain (PAS domain)"/>
    <property type="match status" value="2"/>
</dbReference>
<dbReference type="Gene3D" id="3.30.450.40">
    <property type="match status" value="1"/>
</dbReference>
<dbReference type="Pfam" id="PF00989">
    <property type="entry name" value="PAS"/>
    <property type="match status" value="1"/>
</dbReference>
<evidence type="ECO:0000313" key="5">
    <source>
        <dbReference type="EMBL" id="QEI04581.1"/>
    </source>
</evidence>
<dbReference type="SMART" id="SM00086">
    <property type="entry name" value="PAC"/>
    <property type="match status" value="2"/>
</dbReference>
<dbReference type="InterPro" id="IPR035919">
    <property type="entry name" value="EAL_sf"/>
</dbReference>
<dbReference type="InterPro" id="IPR052155">
    <property type="entry name" value="Biofilm_reg_signaling"/>
</dbReference>
<evidence type="ECO:0000259" key="4">
    <source>
        <dbReference type="PROSITE" id="PS50887"/>
    </source>
</evidence>
<feature type="domain" description="PAC" evidence="2">
    <location>
        <begin position="215"/>
        <end position="267"/>
    </location>
</feature>
<feature type="domain" description="PAS" evidence="1">
    <location>
        <begin position="12"/>
        <end position="90"/>
    </location>
</feature>
<dbReference type="Pfam" id="PF13426">
    <property type="entry name" value="PAS_9"/>
    <property type="match status" value="1"/>
</dbReference>
<dbReference type="NCBIfam" id="TIGR00254">
    <property type="entry name" value="GGDEF"/>
    <property type="match status" value="1"/>
</dbReference>
<dbReference type="Pfam" id="PF13185">
    <property type="entry name" value="GAF_2"/>
    <property type="match status" value="1"/>
</dbReference>
<dbReference type="InterPro" id="IPR001610">
    <property type="entry name" value="PAC"/>
</dbReference>
<sequence>MNTSTEPRADAASDILAQTLEQAADAVVVIDEHNCVTLFNAAAETLWGRPRATVLGQHVSLLIPHMHQFGHDDHIENNRKTGINRAIGISRDVSIERANGECRWVSVSLSRIDSGGRIFYTAFLKDVTHQREQEVLLRQVLVAVNESDSATIVTGPDTRVRYINAGVTRLLGYTLPDLEGKIASQVITGPNTDPKAIAKIREMIALPPADVRKRQQIDVLVYSKAGKPVWVSVQISPVYDDEGRLINYLGTLVDITQTKIYELLQHKALTAVAHEIPLIDVMSLICREVERLAPDVVAAIFAVDSMKRIHPLAAPSLPAEAAHKIDGMMVGPDAGSFGAAMNEGHAVWIEDMATDPRSRRCAEISTPLGLLSSWAVPLKKSDGDVVGAIVFYYRTRTAPTPFHQRLVETCVDLCGMLLEREESRNFIRDLASRDTLTGLANGTALASLSAKALTESLRRGTSLAILFINVDRFKRINDFHGYPTGDALLRALARRLAPMTGQGGSLVRLTGADFVMLLPVDATQAAGMAEQIQQACRRPFELGALVATIDVRIGIAMYPNDGMSIGVLLRNADMAMRQVEPDTRNGFCFYSAELNRHAHERLLLEAGLREVLKTDGLALHYQPQIDVATRRVTGVEALLRWWHPVLGNIAPPRFVLLAEQCGLIDQLGDWVLQHACRQLADWRQRGIAIPKIAVNVSPISFRNPELPTTVASLLTTHGLQPDELVLEMTEGVMLDADAATLACIDTLHNRGMRLSIDDFGTGYSSLSYLHRLPICELKLDKSFVHDLEHSDAARALTTSVLRIGESLGMDVVAEGVETEAQFRFLAEHGCQIAQGYLFAKPMPAADLERWLANHVTQCADTTVPALPGPDVTTAA</sequence>
<dbReference type="InterPro" id="IPR013767">
    <property type="entry name" value="PAS_fold"/>
</dbReference>
<dbReference type="CDD" id="cd00130">
    <property type="entry name" value="PAS"/>
    <property type="match status" value="2"/>
</dbReference>
<dbReference type="InterPro" id="IPR029787">
    <property type="entry name" value="Nucleotide_cyclase"/>
</dbReference>
<dbReference type="PIRSF" id="PIRSF005925">
    <property type="entry name" value="Dos"/>
    <property type="match status" value="1"/>
</dbReference>
<dbReference type="PROSITE" id="PS50112">
    <property type="entry name" value="PAS"/>
    <property type="match status" value="2"/>
</dbReference>
<dbReference type="InterPro" id="IPR000160">
    <property type="entry name" value="GGDEF_dom"/>
</dbReference>
<protein>
    <submittedName>
        <fullName evidence="5">EAL domain-containing protein</fullName>
    </submittedName>
</protein>
<dbReference type="FunFam" id="3.20.20.450:FF:000001">
    <property type="entry name" value="Cyclic di-GMP phosphodiesterase yahA"/>
    <property type="match status" value="1"/>
</dbReference>
<dbReference type="InterPro" id="IPR001633">
    <property type="entry name" value="EAL_dom"/>
</dbReference>
<dbReference type="InterPro" id="IPR000014">
    <property type="entry name" value="PAS"/>
</dbReference>